<evidence type="ECO:0000313" key="1">
    <source>
        <dbReference type="EMBL" id="MCY9763225.1"/>
    </source>
</evidence>
<sequence length="233" mass="27067">MKQILFMGACEKSDLLIYISKILSAASLKVLLVDATLSQRYFYHIPTIDRETKLTEYDGFDVVRGCNSLSELTEYFSKKDEELNDYQFVLIDSDNPDNVAGWGELYKQFIVSNFERYTVENNISLADSFFENKEKQLVEFELIIHPSIDCNLDSNYPTATLDHLPIAWGEETFEFLYEEQDYGVKVNNQHENRVTLRKLSRYMKKQLMMISQIISGLPYGDIKAAFRLAERGK</sequence>
<dbReference type="EMBL" id="JAMDNP010000050">
    <property type="protein sequence ID" value="MCY9763225.1"/>
    <property type="molecule type" value="Genomic_DNA"/>
</dbReference>
<evidence type="ECO:0000313" key="2">
    <source>
        <dbReference type="Proteomes" id="UP001527181"/>
    </source>
</evidence>
<name>A0ABT4H2L8_PAEAL</name>
<dbReference type="Proteomes" id="UP001527181">
    <property type="component" value="Unassembled WGS sequence"/>
</dbReference>
<protein>
    <submittedName>
        <fullName evidence="1">Uncharacterized protein</fullName>
    </submittedName>
</protein>
<comment type="caution">
    <text evidence="1">The sequence shown here is derived from an EMBL/GenBank/DDBJ whole genome shotgun (WGS) entry which is preliminary data.</text>
</comment>
<proteinExistence type="predicted"/>
<keyword evidence="2" id="KW-1185">Reference proteome</keyword>
<organism evidence="1 2">
    <name type="scientific">Paenibacillus alvei</name>
    <name type="common">Bacillus alvei</name>
    <dbReference type="NCBI Taxonomy" id="44250"/>
    <lineage>
        <taxon>Bacteria</taxon>
        <taxon>Bacillati</taxon>
        <taxon>Bacillota</taxon>
        <taxon>Bacilli</taxon>
        <taxon>Bacillales</taxon>
        <taxon>Paenibacillaceae</taxon>
        <taxon>Paenibacillus</taxon>
    </lineage>
</organism>
<dbReference type="RefSeq" id="WP_268600162.1">
    <property type="nucleotide sequence ID" value="NZ_JAMDNP010000050.1"/>
</dbReference>
<gene>
    <name evidence="1" type="ORF">M5X12_22075</name>
</gene>
<reference evidence="1 2" key="1">
    <citation type="submission" date="2022-05" db="EMBL/GenBank/DDBJ databases">
        <title>Genome Sequencing of Bee-Associated Microbes.</title>
        <authorList>
            <person name="Dunlap C."/>
        </authorList>
    </citation>
    <scope>NUCLEOTIDE SEQUENCE [LARGE SCALE GENOMIC DNA]</scope>
    <source>
        <strain evidence="1 2">NRRL B-04010</strain>
    </source>
</reference>
<accession>A0ABT4H2L8</accession>